<proteinExistence type="predicted"/>
<dbReference type="SUPFAM" id="SSF52172">
    <property type="entry name" value="CheY-like"/>
    <property type="match status" value="1"/>
</dbReference>
<dbReference type="PROSITE" id="PS50110">
    <property type="entry name" value="RESPONSE_REGULATORY"/>
    <property type="match status" value="1"/>
</dbReference>
<keyword evidence="3" id="KW-0238">DNA-binding</keyword>
<organism evidence="8 9">
    <name type="scientific">Rhizobium rhizogenes</name>
    <name type="common">Agrobacterium rhizogenes</name>
    <dbReference type="NCBI Taxonomy" id="359"/>
    <lineage>
        <taxon>Bacteria</taxon>
        <taxon>Pseudomonadati</taxon>
        <taxon>Pseudomonadota</taxon>
        <taxon>Alphaproteobacteria</taxon>
        <taxon>Hyphomicrobiales</taxon>
        <taxon>Rhizobiaceae</taxon>
        <taxon>Rhizobium/Agrobacterium group</taxon>
        <taxon>Rhizobium</taxon>
    </lineage>
</organism>
<feature type="modified residue" description="4-aspartylphosphate" evidence="5">
    <location>
        <position position="59"/>
    </location>
</feature>
<evidence type="ECO:0000256" key="4">
    <source>
        <dbReference type="ARBA" id="ARBA00023163"/>
    </source>
</evidence>
<evidence type="ECO:0000313" key="9">
    <source>
        <dbReference type="Proteomes" id="UP000315434"/>
    </source>
</evidence>
<dbReference type="Pfam" id="PF00072">
    <property type="entry name" value="Response_reg"/>
    <property type="match status" value="1"/>
</dbReference>
<dbReference type="CDD" id="cd06170">
    <property type="entry name" value="LuxR_C_like"/>
    <property type="match status" value="1"/>
</dbReference>
<dbReference type="PROSITE" id="PS50043">
    <property type="entry name" value="HTH_LUXR_2"/>
    <property type="match status" value="1"/>
</dbReference>
<dbReference type="GO" id="GO:0006355">
    <property type="term" value="P:regulation of DNA-templated transcription"/>
    <property type="evidence" value="ECO:0007669"/>
    <property type="project" value="InterPro"/>
</dbReference>
<feature type="domain" description="HTH luxR-type" evidence="6">
    <location>
        <begin position="143"/>
        <end position="208"/>
    </location>
</feature>
<evidence type="ECO:0000259" key="7">
    <source>
        <dbReference type="PROSITE" id="PS50110"/>
    </source>
</evidence>
<dbReference type="InterPro" id="IPR011006">
    <property type="entry name" value="CheY-like_superfamily"/>
</dbReference>
<dbReference type="GO" id="GO:0000160">
    <property type="term" value="P:phosphorelay signal transduction system"/>
    <property type="evidence" value="ECO:0007669"/>
    <property type="project" value="InterPro"/>
</dbReference>
<dbReference type="InterPro" id="IPR058245">
    <property type="entry name" value="NreC/VraR/RcsB-like_REC"/>
</dbReference>
<dbReference type="EMBL" id="SGNY01000007">
    <property type="protein sequence ID" value="TRA98474.1"/>
    <property type="molecule type" value="Genomic_DNA"/>
</dbReference>
<reference evidence="8 9" key="1">
    <citation type="journal article" date="2019" name="Appl. Microbiol. Biotechnol.">
        <title>Differential efficiency of wild type rhizogenic strains for rol gene transformation of plants.</title>
        <authorList>
            <person name="Desmet S."/>
            <person name="De Keyser E."/>
            <person name="Van Vaerenbergh J."/>
            <person name="Baeyen S."/>
            <person name="Van Huylenbroeck J."/>
            <person name="Geelen D."/>
            <person name="Dhooghe E."/>
        </authorList>
    </citation>
    <scope>NUCLEOTIDE SEQUENCE [LARGE SCALE GENOMIC DNA]</scope>
    <source>
        <strain evidence="8 9">GBBC3284</strain>
    </source>
</reference>
<dbReference type="InterPro" id="IPR001789">
    <property type="entry name" value="Sig_transdc_resp-reg_receiver"/>
</dbReference>
<dbReference type="CDD" id="cd17535">
    <property type="entry name" value="REC_NarL-like"/>
    <property type="match status" value="1"/>
</dbReference>
<keyword evidence="1 5" id="KW-0597">Phosphoprotein</keyword>
<dbReference type="GO" id="GO:0003677">
    <property type="term" value="F:DNA binding"/>
    <property type="evidence" value="ECO:0007669"/>
    <property type="project" value="UniProtKB-KW"/>
</dbReference>
<dbReference type="PANTHER" id="PTHR43214">
    <property type="entry name" value="TWO-COMPONENT RESPONSE REGULATOR"/>
    <property type="match status" value="1"/>
</dbReference>
<keyword evidence="2" id="KW-0805">Transcription regulation</keyword>
<name>A0A546XCI8_RHIRH</name>
<dbReference type="SMART" id="SM00448">
    <property type="entry name" value="REC"/>
    <property type="match status" value="1"/>
</dbReference>
<dbReference type="PRINTS" id="PR00038">
    <property type="entry name" value="HTHLUXR"/>
</dbReference>
<accession>A0A546XCI8</accession>
<sequence>MNKPHTIRVLLVDNHPVVLDGLRAILQTYAHLNVVGIAADAQAGLDLAAGLHPDVILLDINMPRISGIDAIGLFKNALPACGIIMLSMHHDKEYISSSVLRGASGYILKDVSTDEIAAAIEAVAKGGTYFSSGVADAILEAARIDESELLTTRERDVLRELVAGKNNREIADALGITIATAETHRKHLKKKLALKSTAELVRYALDRGIGVLAP</sequence>
<dbReference type="InterPro" id="IPR016032">
    <property type="entry name" value="Sig_transdc_resp-reg_C-effctor"/>
</dbReference>
<evidence type="ECO:0000259" key="6">
    <source>
        <dbReference type="PROSITE" id="PS50043"/>
    </source>
</evidence>
<dbReference type="AlphaFoldDB" id="A0A546XCI8"/>
<dbReference type="InterPro" id="IPR039420">
    <property type="entry name" value="WalR-like"/>
</dbReference>
<protein>
    <submittedName>
        <fullName evidence="8">Response regulator transcription factor</fullName>
    </submittedName>
</protein>
<dbReference type="OrthoDB" id="9814495at2"/>
<feature type="domain" description="Response regulatory" evidence="7">
    <location>
        <begin position="8"/>
        <end position="124"/>
    </location>
</feature>
<evidence type="ECO:0000256" key="3">
    <source>
        <dbReference type="ARBA" id="ARBA00023125"/>
    </source>
</evidence>
<dbReference type="Pfam" id="PF00196">
    <property type="entry name" value="GerE"/>
    <property type="match status" value="1"/>
</dbReference>
<dbReference type="RefSeq" id="WP_142842585.1">
    <property type="nucleotide sequence ID" value="NZ_JAPZAA010000003.1"/>
</dbReference>
<evidence type="ECO:0000256" key="1">
    <source>
        <dbReference type="ARBA" id="ARBA00022553"/>
    </source>
</evidence>
<dbReference type="Gene3D" id="3.40.50.2300">
    <property type="match status" value="1"/>
</dbReference>
<evidence type="ECO:0000256" key="2">
    <source>
        <dbReference type="ARBA" id="ARBA00023015"/>
    </source>
</evidence>
<keyword evidence="4" id="KW-0804">Transcription</keyword>
<dbReference type="SMART" id="SM00421">
    <property type="entry name" value="HTH_LUXR"/>
    <property type="match status" value="1"/>
</dbReference>
<evidence type="ECO:0000256" key="5">
    <source>
        <dbReference type="PROSITE-ProRule" id="PRU00169"/>
    </source>
</evidence>
<dbReference type="SUPFAM" id="SSF46894">
    <property type="entry name" value="C-terminal effector domain of the bipartite response regulators"/>
    <property type="match status" value="1"/>
</dbReference>
<dbReference type="InterPro" id="IPR000792">
    <property type="entry name" value="Tscrpt_reg_LuxR_C"/>
</dbReference>
<evidence type="ECO:0000313" key="8">
    <source>
        <dbReference type="EMBL" id="TRA98474.1"/>
    </source>
</evidence>
<gene>
    <name evidence="8" type="ORF">EXN68_20415</name>
</gene>
<comment type="caution">
    <text evidence="8">The sequence shown here is derived from an EMBL/GenBank/DDBJ whole genome shotgun (WGS) entry which is preliminary data.</text>
</comment>
<dbReference type="Proteomes" id="UP000315434">
    <property type="component" value="Unassembled WGS sequence"/>
</dbReference>
<dbReference type="PANTHER" id="PTHR43214:SF41">
    <property type="entry name" value="NITRATE_NITRITE RESPONSE REGULATOR PROTEIN NARP"/>
    <property type="match status" value="1"/>
</dbReference>